<organism evidence="3 4">
    <name type="scientific">Variovorax paradoxus</name>
    <dbReference type="NCBI Taxonomy" id="34073"/>
    <lineage>
        <taxon>Bacteria</taxon>
        <taxon>Pseudomonadati</taxon>
        <taxon>Pseudomonadota</taxon>
        <taxon>Betaproteobacteria</taxon>
        <taxon>Burkholderiales</taxon>
        <taxon>Comamonadaceae</taxon>
        <taxon>Variovorax</taxon>
    </lineage>
</organism>
<evidence type="ECO:0008006" key="5">
    <source>
        <dbReference type="Google" id="ProtNLM"/>
    </source>
</evidence>
<comment type="similarity">
    <text evidence="1">Belongs to the UPF0065 (bug) family.</text>
</comment>
<gene>
    <name evidence="3" type="ORF">RT97_04125</name>
</gene>
<dbReference type="RefSeq" id="WP_052810541.1">
    <property type="nucleotide sequence ID" value="NZ_JXQQ01000008.1"/>
</dbReference>
<name>A0A0D0LCS5_VARPD</name>
<dbReference type="PIRSF" id="PIRSF017082">
    <property type="entry name" value="YflP"/>
    <property type="match status" value="1"/>
</dbReference>
<dbReference type="AlphaFoldDB" id="A0A0D0LCS5"/>
<dbReference type="Pfam" id="PF03401">
    <property type="entry name" value="TctC"/>
    <property type="match status" value="1"/>
</dbReference>
<feature type="chain" id="PRO_5002226969" description="Tripartite tricarboxylate transporter substrate binding protein" evidence="2">
    <location>
        <begin position="27"/>
        <end position="333"/>
    </location>
</feature>
<proteinExistence type="inferred from homology"/>
<evidence type="ECO:0000256" key="2">
    <source>
        <dbReference type="SAM" id="SignalP"/>
    </source>
</evidence>
<sequence length="333" mass="34395">MRTLNLIGRAVAAGTLALGLGTFAMAQDGAGAYPTKPIRLVVPYPPGGATDVAARMLSPRLQEELGQTVLVENRPGAGGNIAMINVAQSPADGHTLAVTLTGMLSINPVIYKKAGFQSSDFVPVSRISLAPLLLVVPEKSPYKNVQELLAAGKKAGKGGLPYGSAGAGGLSHLASEAFNANADGNFTHVPYKGGAPLVQALMANEVTWGLLGTGDVRSFIQSGKLKAIGQLRNGRSELWPDVATLTEQGVPGGVDFDVWFGVVAPAKTPAPVVKLLGEKIAKITAEPAFRKRLNELGGVAPATGNTPQAFADVLKRELAVLPKAAQEAGLQLD</sequence>
<accession>A0A0D0LCS5</accession>
<dbReference type="PANTHER" id="PTHR42928:SF5">
    <property type="entry name" value="BLR1237 PROTEIN"/>
    <property type="match status" value="1"/>
</dbReference>
<dbReference type="InterPro" id="IPR042100">
    <property type="entry name" value="Bug_dom1"/>
</dbReference>
<reference evidence="3 4" key="1">
    <citation type="submission" date="2014-12" db="EMBL/GenBank/DDBJ databases">
        <title>16Stimator: statistical estimation of ribosomal gene copy numbers from draft genome assemblies.</title>
        <authorList>
            <person name="Perisin M.A."/>
            <person name="Vetter M."/>
            <person name="Gilbert J.A."/>
            <person name="Bergelson J."/>
        </authorList>
    </citation>
    <scope>NUCLEOTIDE SEQUENCE [LARGE SCALE GENOMIC DNA]</scope>
    <source>
        <strain evidence="3 4">MEDvA23</strain>
    </source>
</reference>
<dbReference type="EMBL" id="JXQQ01000008">
    <property type="protein sequence ID" value="KIQ35957.1"/>
    <property type="molecule type" value="Genomic_DNA"/>
</dbReference>
<evidence type="ECO:0000313" key="4">
    <source>
        <dbReference type="Proteomes" id="UP000032067"/>
    </source>
</evidence>
<dbReference type="Gene3D" id="3.40.190.150">
    <property type="entry name" value="Bordetella uptake gene, domain 1"/>
    <property type="match status" value="1"/>
</dbReference>
<comment type="caution">
    <text evidence="3">The sequence shown here is derived from an EMBL/GenBank/DDBJ whole genome shotgun (WGS) entry which is preliminary data.</text>
</comment>
<dbReference type="CDD" id="cd07012">
    <property type="entry name" value="PBP2_Bug_TTT"/>
    <property type="match status" value="1"/>
</dbReference>
<dbReference type="SUPFAM" id="SSF53850">
    <property type="entry name" value="Periplasmic binding protein-like II"/>
    <property type="match status" value="1"/>
</dbReference>
<dbReference type="Proteomes" id="UP000032067">
    <property type="component" value="Unassembled WGS sequence"/>
</dbReference>
<evidence type="ECO:0000313" key="3">
    <source>
        <dbReference type="EMBL" id="KIQ35957.1"/>
    </source>
</evidence>
<dbReference type="PANTHER" id="PTHR42928">
    <property type="entry name" value="TRICARBOXYLATE-BINDING PROTEIN"/>
    <property type="match status" value="1"/>
</dbReference>
<evidence type="ECO:0000256" key="1">
    <source>
        <dbReference type="ARBA" id="ARBA00006987"/>
    </source>
</evidence>
<dbReference type="InterPro" id="IPR005064">
    <property type="entry name" value="BUG"/>
</dbReference>
<dbReference type="Gene3D" id="3.40.190.10">
    <property type="entry name" value="Periplasmic binding protein-like II"/>
    <property type="match status" value="1"/>
</dbReference>
<keyword evidence="2" id="KW-0732">Signal</keyword>
<protein>
    <recommendedName>
        <fullName evidence="5">Tripartite tricarboxylate transporter substrate binding protein</fullName>
    </recommendedName>
</protein>
<dbReference type="OrthoDB" id="8841229at2"/>
<feature type="signal peptide" evidence="2">
    <location>
        <begin position="1"/>
        <end position="26"/>
    </location>
</feature>